<organism evidence="2 3">
    <name type="scientific">Kumtagia ephedrae</name>
    <dbReference type="NCBI Taxonomy" id="2116701"/>
    <lineage>
        <taxon>Bacteria</taxon>
        <taxon>Pseudomonadati</taxon>
        <taxon>Pseudomonadota</taxon>
        <taxon>Alphaproteobacteria</taxon>
        <taxon>Hyphomicrobiales</taxon>
        <taxon>Phyllobacteriaceae</taxon>
        <taxon>Kumtagia</taxon>
    </lineage>
</organism>
<evidence type="ECO:0000313" key="2">
    <source>
        <dbReference type="EMBL" id="PSJ57260.1"/>
    </source>
</evidence>
<dbReference type="EMBL" id="PXYK01000018">
    <property type="protein sequence ID" value="PSJ57260.1"/>
    <property type="molecule type" value="Genomic_DNA"/>
</dbReference>
<keyword evidence="3" id="KW-1185">Reference proteome</keyword>
<dbReference type="AlphaFoldDB" id="A0A2P7S467"/>
<dbReference type="OrthoDB" id="3175275at2"/>
<feature type="domain" description="PIN" evidence="1">
    <location>
        <begin position="10"/>
        <end position="126"/>
    </location>
</feature>
<dbReference type="Proteomes" id="UP000241229">
    <property type="component" value="Unassembled WGS sequence"/>
</dbReference>
<evidence type="ECO:0000313" key="3">
    <source>
        <dbReference type="Proteomes" id="UP000241229"/>
    </source>
</evidence>
<comment type="caution">
    <text evidence="2">The sequence shown here is derived from an EMBL/GenBank/DDBJ whole genome shotgun (WGS) entry which is preliminary data.</text>
</comment>
<dbReference type="Pfam" id="PF01850">
    <property type="entry name" value="PIN"/>
    <property type="match status" value="1"/>
</dbReference>
<dbReference type="PANTHER" id="PTHR39664">
    <property type="match status" value="1"/>
</dbReference>
<accession>A0A2P7S467</accession>
<dbReference type="InterPro" id="IPR002716">
    <property type="entry name" value="PIN_dom"/>
</dbReference>
<gene>
    <name evidence="2" type="ORF">C7I84_18625</name>
</gene>
<proteinExistence type="predicted"/>
<reference evidence="2 3" key="1">
    <citation type="submission" date="2018-03" db="EMBL/GenBank/DDBJ databases">
        <title>The draft genome of Mesorhizobium sp. 6GN-30.</title>
        <authorList>
            <person name="Liu L."/>
            <person name="Li L."/>
            <person name="Wang T."/>
            <person name="Zhang X."/>
            <person name="Liang L."/>
        </authorList>
    </citation>
    <scope>NUCLEOTIDE SEQUENCE [LARGE SCALE GENOMIC DNA]</scope>
    <source>
        <strain evidence="2 3">6GN30</strain>
    </source>
</reference>
<dbReference type="InterPro" id="IPR029060">
    <property type="entry name" value="PIN-like_dom_sf"/>
</dbReference>
<dbReference type="CDD" id="cd18683">
    <property type="entry name" value="PIN_VapC-like"/>
    <property type="match status" value="1"/>
</dbReference>
<name>A0A2P7S467_9HYPH</name>
<dbReference type="PANTHER" id="PTHR39664:SF2">
    <property type="entry name" value="NUCLEIC ACID-BINDING PROTEIN, CONTAINING PIN DOMAIN-RELATED"/>
    <property type="match status" value="1"/>
</dbReference>
<dbReference type="SUPFAM" id="SSF88723">
    <property type="entry name" value="PIN domain-like"/>
    <property type="match status" value="1"/>
</dbReference>
<dbReference type="Gene3D" id="3.40.50.1010">
    <property type="entry name" value="5'-nuclease"/>
    <property type="match status" value="1"/>
</dbReference>
<evidence type="ECO:0000259" key="1">
    <source>
        <dbReference type="Pfam" id="PF01850"/>
    </source>
</evidence>
<sequence>MARAPQMIGVDTNVLLRFVVIEDIGESERAAAFFGARHADDPAFVSIVVLVEFIWVLRSRYRFSQDRVVFVIESLMSSPAFVFEEQHHLSTLLRGSKVKAGDLADHLIALSAARAGCSRTVTFDAAAASAIPLMELLA</sequence>
<protein>
    <submittedName>
        <fullName evidence="2">VapC toxin family PIN domain ribonuclease</fullName>
    </submittedName>
</protein>